<protein>
    <recommendedName>
        <fullName evidence="1">Transcription regulator AsnC/Lrp ligand binding domain-containing protein</fullName>
    </recommendedName>
</protein>
<reference evidence="3" key="1">
    <citation type="journal article" date="2019" name="Int. J. Syst. Evol. Microbiol.">
        <title>The Global Catalogue of Microorganisms (GCM) 10K type strain sequencing project: providing services to taxonomists for standard genome sequencing and annotation.</title>
        <authorList>
            <consortium name="The Broad Institute Genomics Platform"/>
            <consortium name="The Broad Institute Genome Sequencing Center for Infectious Disease"/>
            <person name="Wu L."/>
            <person name="Ma J."/>
        </authorList>
    </citation>
    <scope>NUCLEOTIDE SEQUENCE [LARGE SCALE GENOMIC DNA]</scope>
    <source>
        <strain evidence="3">JCM 17933</strain>
    </source>
</reference>
<dbReference type="Pfam" id="PF01037">
    <property type="entry name" value="AsnC_trans_reg"/>
    <property type="match status" value="1"/>
</dbReference>
<keyword evidence="3" id="KW-1185">Reference proteome</keyword>
<dbReference type="InterPro" id="IPR019887">
    <property type="entry name" value="Tscrpt_reg_AsnC/Lrp_C"/>
</dbReference>
<dbReference type="PANTHER" id="PTHR30154">
    <property type="entry name" value="LEUCINE-RESPONSIVE REGULATORY PROTEIN"/>
    <property type="match status" value="1"/>
</dbReference>
<name>A0ABP8QBA8_9ACTN</name>
<accession>A0ABP8QBA8</accession>
<evidence type="ECO:0000313" key="3">
    <source>
        <dbReference type="Proteomes" id="UP001500503"/>
    </source>
</evidence>
<feature type="domain" description="Transcription regulator AsnC/Lrp ligand binding" evidence="1">
    <location>
        <begin position="7"/>
        <end position="76"/>
    </location>
</feature>
<dbReference type="RefSeq" id="WP_345467676.1">
    <property type="nucleotide sequence ID" value="NZ_BAABHF010000025.1"/>
</dbReference>
<proteinExistence type="predicted"/>
<gene>
    <name evidence="2" type="ORF">GCM10023191_048940</name>
</gene>
<dbReference type="Proteomes" id="UP001500503">
    <property type="component" value="Unassembled WGS sequence"/>
</dbReference>
<evidence type="ECO:0000313" key="2">
    <source>
        <dbReference type="EMBL" id="GAA4500495.1"/>
    </source>
</evidence>
<sequence length="204" mass="22500">MSMAFLEIDCEAGAAVEVASTLATAEHLITVQHVAAGHDLFVIAVAASMPALADHLLTDLPRVPGVAKVRTHVATRVFEASRRWRLRVLPPVRAHAGRHFSAVLWLRMPDGLLEETGRALLDWPETRTCAALAGTRNMLLTVGLHTVSDRHPLVVRLEERFPYVRIDDRQLVLRQSKLYGRLLDPAGRCAGVVPVDPWSLSSRT</sequence>
<comment type="caution">
    <text evidence="2">The sequence shown here is derived from an EMBL/GenBank/DDBJ whole genome shotgun (WGS) entry which is preliminary data.</text>
</comment>
<dbReference type="InterPro" id="IPR011008">
    <property type="entry name" value="Dimeric_a/b-barrel"/>
</dbReference>
<dbReference type="EMBL" id="BAABHF010000025">
    <property type="protein sequence ID" value="GAA4500495.1"/>
    <property type="molecule type" value="Genomic_DNA"/>
</dbReference>
<dbReference type="Gene3D" id="3.30.70.920">
    <property type="match status" value="1"/>
</dbReference>
<dbReference type="SUPFAM" id="SSF54909">
    <property type="entry name" value="Dimeric alpha+beta barrel"/>
    <property type="match status" value="1"/>
</dbReference>
<evidence type="ECO:0000259" key="1">
    <source>
        <dbReference type="Pfam" id="PF01037"/>
    </source>
</evidence>
<dbReference type="PANTHER" id="PTHR30154:SF34">
    <property type="entry name" value="TRANSCRIPTIONAL REGULATOR AZLB"/>
    <property type="match status" value="1"/>
</dbReference>
<organism evidence="2 3">
    <name type="scientific">Actinoallomurus oryzae</name>
    <dbReference type="NCBI Taxonomy" id="502180"/>
    <lineage>
        <taxon>Bacteria</taxon>
        <taxon>Bacillati</taxon>
        <taxon>Actinomycetota</taxon>
        <taxon>Actinomycetes</taxon>
        <taxon>Streptosporangiales</taxon>
        <taxon>Thermomonosporaceae</taxon>
        <taxon>Actinoallomurus</taxon>
    </lineage>
</organism>